<dbReference type="EMBL" id="JABSTU010000009">
    <property type="protein sequence ID" value="KAH8021849.1"/>
    <property type="molecule type" value="Genomic_DNA"/>
</dbReference>
<dbReference type="AlphaFoldDB" id="A0A9J6DJ44"/>
<reference evidence="1" key="1">
    <citation type="journal article" date="2020" name="Cell">
        <title>Large-Scale Comparative Analyses of Tick Genomes Elucidate Their Genetic Diversity and Vector Capacities.</title>
        <authorList>
            <consortium name="Tick Genome and Microbiome Consortium (TIGMIC)"/>
            <person name="Jia N."/>
            <person name="Wang J."/>
            <person name="Shi W."/>
            <person name="Du L."/>
            <person name="Sun Y."/>
            <person name="Zhan W."/>
            <person name="Jiang J.F."/>
            <person name="Wang Q."/>
            <person name="Zhang B."/>
            <person name="Ji P."/>
            <person name="Bell-Sakyi L."/>
            <person name="Cui X.M."/>
            <person name="Yuan T.T."/>
            <person name="Jiang B.G."/>
            <person name="Yang W.F."/>
            <person name="Lam T.T."/>
            <person name="Chang Q.C."/>
            <person name="Ding S.J."/>
            <person name="Wang X.J."/>
            <person name="Zhu J.G."/>
            <person name="Ruan X.D."/>
            <person name="Zhao L."/>
            <person name="Wei J.T."/>
            <person name="Ye R.Z."/>
            <person name="Que T.C."/>
            <person name="Du C.H."/>
            <person name="Zhou Y.H."/>
            <person name="Cheng J.X."/>
            <person name="Dai P.F."/>
            <person name="Guo W.B."/>
            <person name="Han X.H."/>
            <person name="Huang E.J."/>
            <person name="Li L.F."/>
            <person name="Wei W."/>
            <person name="Gao Y.C."/>
            <person name="Liu J.Z."/>
            <person name="Shao H.Z."/>
            <person name="Wang X."/>
            <person name="Wang C.C."/>
            <person name="Yang T.C."/>
            <person name="Huo Q.B."/>
            <person name="Li W."/>
            <person name="Chen H.Y."/>
            <person name="Chen S.E."/>
            <person name="Zhou L.G."/>
            <person name="Ni X.B."/>
            <person name="Tian J.H."/>
            <person name="Sheng Y."/>
            <person name="Liu T."/>
            <person name="Pan Y.S."/>
            <person name="Xia L.Y."/>
            <person name="Li J."/>
            <person name="Zhao F."/>
            <person name="Cao W.C."/>
        </authorList>
    </citation>
    <scope>NUCLEOTIDE SEQUENCE</scope>
    <source>
        <strain evidence="1">Rmic-2018</strain>
    </source>
</reference>
<evidence type="ECO:0000313" key="1">
    <source>
        <dbReference type="EMBL" id="KAH8021849.1"/>
    </source>
</evidence>
<dbReference type="Proteomes" id="UP000821866">
    <property type="component" value="Chromosome 7"/>
</dbReference>
<protein>
    <submittedName>
        <fullName evidence="1">Uncharacterized protein</fullName>
    </submittedName>
</protein>
<evidence type="ECO:0000313" key="2">
    <source>
        <dbReference type="Proteomes" id="UP000821866"/>
    </source>
</evidence>
<proteinExistence type="predicted"/>
<name>A0A9J6DJ44_RHIMP</name>
<comment type="caution">
    <text evidence="1">The sequence shown here is derived from an EMBL/GenBank/DDBJ whole genome shotgun (WGS) entry which is preliminary data.</text>
</comment>
<organism evidence="1 2">
    <name type="scientific">Rhipicephalus microplus</name>
    <name type="common">Cattle tick</name>
    <name type="synonym">Boophilus microplus</name>
    <dbReference type="NCBI Taxonomy" id="6941"/>
    <lineage>
        <taxon>Eukaryota</taxon>
        <taxon>Metazoa</taxon>
        <taxon>Ecdysozoa</taxon>
        <taxon>Arthropoda</taxon>
        <taxon>Chelicerata</taxon>
        <taxon>Arachnida</taxon>
        <taxon>Acari</taxon>
        <taxon>Parasitiformes</taxon>
        <taxon>Ixodida</taxon>
        <taxon>Ixodoidea</taxon>
        <taxon>Ixodidae</taxon>
        <taxon>Rhipicephalinae</taxon>
        <taxon>Rhipicephalus</taxon>
        <taxon>Boophilus</taxon>
    </lineage>
</organism>
<gene>
    <name evidence="1" type="ORF">HPB51_018698</name>
</gene>
<sequence length="186" mass="20732">MAVSTHFDLPLPLAESGGGVDASVYHSLFNSTESVNVASSLTPEFTLSSAPISVKALIERTLAATYFEEVANADVQTRRRVDKFLDDRMHRDSASTSRMSLPGEGGPAVFPESAYGDDISAEYQWPSGLRKTTTRKRRINVTLSFRLPQLPTLNHRSIIIRGMLRDSTYREDRLSRHNKDGRNYGI</sequence>
<accession>A0A9J6DJ44</accession>
<keyword evidence="2" id="KW-1185">Reference proteome</keyword>
<reference evidence="1" key="2">
    <citation type="submission" date="2021-09" db="EMBL/GenBank/DDBJ databases">
        <authorList>
            <person name="Jia N."/>
            <person name="Wang J."/>
            <person name="Shi W."/>
            <person name="Du L."/>
            <person name="Sun Y."/>
            <person name="Zhan W."/>
            <person name="Jiang J."/>
            <person name="Wang Q."/>
            <person name="Zhang B."/>
            <person name="Ji P."/>
            <person name="Sakyi L.B."/>
            <person name="Cui X."/>
            <person name="Yuan T."/>
            <person name="Jiang B."/>
            <person name="Yang W."/>
            <person name="Lam T.T.-Y."/>
            <person name="Chang Q."/>
            <person name="Ding S."/>
            <person name="Wang X."/>
            <person name="Zhu J."/>
            <person name="Ruan X."/>
            <person name="Zhao L."/>
            <person name="Wei J."/>
            <person name="Que T."/>
            <person name="Du C."/>
            <person name="Cheng J."/>
            <person name="Dai P."/>
            <person name="Han X."/>
            <person name="Huang E."/>
            <person name="Gao Y."/>
            <person name="Liu J."/>
            <person name="Shao H."/>
            <person name="Ye R."/>
            <person name="Li L."/>
            <person name="Wei W."/>
            <person name="Wang X."/>
            <person name="Wang C."/>
            <person name="Huo Q."/>
            <person name="Li W."/>
            <person name="Guo W."/>
            <person name="Chen H."/>
            <person name="Chen S."/>
            <person name="Zhou L."/>
            <person name="Zhou L."/>
            <person name="Ni X."/>
            <person name="Tian J."/>
            <person name="Zhou Y."/>
            <person name="Sheng Y."/>
            <person name="Liu T."/>
            <person name="Pan Y."/>
            <person name="Xia L."/>
            <person name="Li J."/>
            <person name="Zhao F."/>
            <person name="Cao W."/>
        </authorList>
    </citation>
    <scope>NUCLEOTIDE SEQUENCE</scope>
    <source>
        <strain evidence="1">Rmic-2018</strain>
        <tissue evidence="1">Larvae</tissue>
    </source>
</reference>